<dbReference type="STRING" id="4558.A0A1W0W2U5"/>
<dbReference type="Pfam" id="PF22754">
    <property type="entry name" value="bHLH-TF_ACT-like_plant"/>
    <property type="match status" value="1"/>
</dbReference>
<feature type="compositionally biased region" description="Polar residues" evidence="7">
    <location>
        <begin position="253"/>
        <end position="266"/>
    </location>
</feature>
<feature type="compositionally biased region" description="Low complexity" evidence="7">
    <location>
        <begin position="567"/>
        <end position="577"/>
    </location>
</feature>
<feature type="region of interest" description="Disordered" evidence="7">
    <location>
        <begin position="239"/>
        <end position="266"/>
    </location>
</feature>
<comment type="subcellular location">
    <subcellularLocation>
        <location evidence="1">Nucleus</location>
    </subcellularLocation>
</comment>
<reference evidence="10" key="2">
    <citation type="journal article" date="2018" name="Plant J.">
        <title>The Sorghum bicolor reference genome: improved assembly, gene annotations, a transcriptome atlas, and signatures of genome organization.</title>
        <authorList>
            <person name="McCormick R.F."/>
            <person name="Truong S.K."/>
            <person name="Sreedasyam A."/>
            <person name="Jenkins J."/>
            <person name="Shu S."/>
            <person name="Sims D."/>
            <person name="Kennedy M."/>
            <person name="Amirebrahimi M."/>
            <person name="Weers B.D."/>
            <person name="McKinley B."/>
            <person name="Mattison A."/>
            <person name="Morishige D.T."/>
            <person name="Grimwood J."/>
            <person name="Schmutz J."/>
            <person name="Mullet J.E."/>
        </authorList>
    </citation>
    <scope>NUCLEOTIDE SEQUENCE [LARGE SCALE GENOMIC DNA]</scope>
    <source>
        <strain evidence="10">cv. BTx623</strain>
    </source>
</reference>
<evidence type="ECO:0000256" key="7">
    <source>
        <dbReference type="SAM" id="MobiDB-lite"/>
    </source>
</evidence>
<dbReference type="Proteomes" id="UP000000768">
    <property type="component" value="Chromosome 2"/>
</dbReference>
<proteinExistence type="inferred from homology"/>
<protein>
    <recommendedName>
        <fullName evidence="8">BHLH domain-containing protein</fullName>
    </recommendedName>
</protein>
<evidence type="ECO:0000313" key="10">
    <source>
        <dbReference type="Proteomes" id="UP000000768"/>
    </source>
</evidence>
<dbReference type="InParanoid" id="A0A1W0W2U5"/>
<dbReference type="OMA" id="IFMDQHG"/>
<name>A0A1W0W2U5_SORBI</name>
<dbReference type="PANTHER" id="PTHR46266">
    <property type="entry name" value="TRANSCRIPTION FACTOR TT8"/>
    <property type="match status" value="1"/>
</dbReference>
<dbReference type="SMR" id="A0A1W0W2U5"/>
<dbReference type="PROSITE" id="PS50888">
    <property type="entry name" value="BHLH"/>
    <property type="match status" value="1"/>
</dbReference>
<dbReference type="Gene3D" id="4.10.280.10">
    <property type="entry name" value="Helix-loop-helix DNA-binding domain"/>
    <property type="match status" value="1"/>
</dbReference>
<reference evidence="9 10" key="1">
    <citation type="journal article" date="2009" name="Nature">
        <title>The Sorghum bicolor genome and the diversification of grasses.</title>
        <authorList>
            <person name="Paterson A.H."/>
            <person name="Bowers J.E."/>
            <person name="Bruggmann R."/>
            <person name="Dubchak I."/>
            <person name="Grimwood J."/>
            <person name="Gundlach H."/>
            <person name="Haberer G."/>
            <person name="Hellsten U."/>
            <person name="Mitros T."/>
            <person name="Poliakov A."/>
            <person name="Schmutz J."/>
            <person name="Spannagl M."/>
            <person name="Tang H."/>
            <person name="Wang X."/>
            <person name="Wicker T."/>
            <person name="Bharti A.K."/>
            <person name="Chapman J."/>
            <person name="Feltus F.A."/>
            <person name="Gowik U."/>
            <person name="Grigoriev I.V."/>
            <person name="Lyons E."/>
            <person name="Maher C.A."/>
            <person name="Martis M."/>
            <person name="Narechania A."/>
            <person name="Otillar R.P."/>
            <person name="Penning B.W."/>
            <person name="Salamov A.A."/>
            <person name="Wang Y."/>
            <person name="Zhang L."/>
            <person name="Carpita N.C."/>
            <person name="Freeling M."/>
            <person name="Gingle A.R."/>
            <person name="Hash C.T."/>
            <person name="Keller B."/>
            <person name="Klein P."/>
            <person name="Kresovich S."/>
            <person name="McCann M.C."/>
            <person name="Ming R."/>
            <person name="Peterson D.G."/>
            <person name="Mehboob-ur-Rahman"/>
            <person name="Ware D."/>
            <person name="Westhoff P."/>
            <person name="Mayer K.F."/>
            <person name="Messing J."/>
            <person name="Rokhsar D.S."/>
        </authorList>
    </citation>
    <scope>NUCLEOTIDE SEQUENCE [LARGE SCALE GENOMIC DNA]</scope>
    <source>
        <strain evidence="10">cv. BTx623</strain>
    </source>
</reference>
<evidence type="ECO:0000256" key="2">
    <source>
        <dbReference type="ARBA" id="ARBA00005510"/>
    </source>
</evidence>
<dbReference type="EMBL" id="CM000761">
    <property type="protein sequence ID" value="OQU88697.1"/>
    <property type="molecule type" value="Genomic_DNA"/>
</dbReference>
<keyword evidence="4" id="KW-0010">Activator</keyword>
<dbReference type="SUPFAM" id="SSF47459">
    <property type="entry name" value="HLH, helix-loop-helix DNA-binding domain"/>
    <property type="match status" value="1"/>
</dbReference>
<evidence type="ECO:0000256" key="6">
    <source>
        <dbReference type="ARBA" id="ARBA00023242"/>
    </source>
</evidence>
<dbReference type="PANTHER" id="PTHR46266:SF4">
    <property type="entry name" value="TRANSCRIPTION FACTOR TT8"/>
    <property type="match status" value="1"/>
</dbReference>
<gene>
    <name evidence="9" type="ORF">SORBI_3002G076600</name>
</gene>
<evidence type="ECO:0000256" key="4">
    <source>
        <dbReference type="ARBA" id="ARBA00023159"/>
    </source>
</evidence>
<evidence type="ECO:0000256" key="5">
    <source>
        <dbReference type="ARBA" id="ARBA00023163"/>
    </source>
</evidence>
<comment type="similarity">
    <text evidence="2">Belongs to the bHLH protein family.</text>
</comment>
<dbReference type="InterPro" id="IPR011598">
    <property type="entry name" value="bHLH_dom"/>
</dbReference>
<dbReference type="Pfam" id="PF00010">
    <property type="entry name" value="HLH"/>
    <property type="match status" value="1"/>
</dbReference>
<dbReference type="FunCoup" id="A0A1W0W2U5">
    <property type="interactions" value="682"/>
</dbReference>
<dbReference type="ExpressionAtlas" id="A0A1W0W2U5">
    <property type="expression patterns" value="baseline"/>
</dbReference>
<feature type="region of interest" description="Disordered" evidence="7">
    <location>
        <begin position="419"/>
        <end position="469"/>
    </location>
</feature>
<feature type="domain" description="BHLH" evidence="8">
    <location>
        <begin position="459"/>
        <end position="508"/>
    </location>
</feature>
<dbReference type="GO" id="GO:0046983">
    <property type="term" value="F:protein dimerization activity"/>
    <property type="evidence" value="ECO:0007669"/>
    <property type="project" value="InterPro"/>
</dbReference>
<evidence type="ECO:0000259" key="8">
    <source>
        <dbReference type="PROSITE" id="PS50888"/>
    </source>
</evidence>
<sequence length="677" mass="73741">MAAAGGEAVQKALQSVAQSTGWTYSLLWRLCPRQGALVWAEGHYNGAIRTRKTTQQQQQQVVVVVPPPRRPTAALAPEDLTETEWFYLMCASYCFPPAVGLPGEAFVRRVHVWLYGANKVDSKVFSRAILARSAGIQTVACIPVNDGVLEIGTTEKVEEDIGLIQYARSIFMDQIGAHIMPTLSGHSTSTAPTTHINHQPFQTKMGCIGDINVQKTSHNSGDEHHNEMEDDGDVRIDLLQTNTGNDSSRHSPQDTNVGNEQGTLNAGSSELMLTGTSERVRDGCSKQEDEEIPVLMVCQNNGNLVAQDEFGPWHDFVDEDLSSKYLQSSAAEDQAVLAENAHYVETVLAILRFNASRQTQAASSNTKAYLALSKNSSFSRWTTSWNHKASNNDLQSMLIPDDEGAPQRLLKSILLGAPSSSSHPSYKGADAAVHSSPEPRDDGEGTSRSRRAPPVQPAELSASHVLKERRRREKLNERFVMLRSLVPFVTKMDRASILGDTIEYVKQLRRRIQELESSRGRLVDSNPRTTAMAPPPPPPAASTETTRRGHHTSGGYLARAGTGTGTGTAAEASASGSCCNSSVGEHEHHLAGDTEVQVSIIGSDALLELRCPHREGLLLRVMQALHQELRLEVTSVQASSAGDVLLAELRAKVKEVHGRRSSITEVKRAIHLIVSSD</sequence>
<feature type="compositionally biased region" description="Basic and acidic residues" evidence="7">
    <location>
        <begin position="437"/>
        <end position="447"/>
    </location>
</feature>
<dbReference type="GO" id="GO:0005634">
    <property type="term" value="C:nucleus"/>
    <property type="evidence" value="ECO:0007669"/>
    <property type="project" value="UniProtKB-SubCell"/>
</dbReference>
<evidence type="ECO:0000256" key="3">
    <source>
        <dbReference type="ARBA" id="ARBA00023015"/>
    </source>
</evidence>
<keyword evidence="3" id="KW-0805">Transcription regulation</keyword>
<dbReference type="SMART" id="SM00353">
    <property type="entry name" value="HLH"/>
    <property type="match status" value="1"/>
</dbReference>
<evidence type="ECO:0000313" key="9">
    <source>
        <dbReference type="EMBL" id="OQU88697.1"/>
    </source>
</evidence>
<keyword evidence="10" id="KW-1185">Reference proteome</keyword>
<dbReference type="Gramene" id="OQU88697">
    <property type="protein sequence ID" value="OQU88697"/>
    <property type="gene ID" value="SORBI_3002G076600"/>
</dbReference>
<keyword evidence="6" id="KW-0539">Nucleus</keyword>
<dbReference type="InterPro" id="IPR036638">
    <property type="entry name" value="HLH_DNA-bd_sf"/>
</dbReference>
<keyword evidence="5" id="KW-0804">Transcription</keyword>
<dbReference type="AlphaFoldDB" id="A0A1W0W2U5"/>
<feature type="region of interest" description="Disordered" evidence="7">
    <location>
        <begin position="516"/>
        <end position="585"/>
    </location>
</feature>
<accession>A0A1W0W2U5</accession>
<dbReference type="InterPro" id="IPR054502">
    <property type="entry name" value="bHLH-TF_ACT-like_plant"/>
</dbReference>
<organism evidence="9 10">
    <name type="scientific">Sorghum bicolor</name>
    <name type="common">Sorghum</name>
    <name type="synonym">Sorghum vulgare</name>
    <dbReference type="NCBI Taxonomy" id="4558"/>
    <lineage>
        <taxon>Eukaryota</taxon>
        <taxon>Viridiplantae</taxon>
        <taxon>Streptophyta</taxon>
        <taxon>Embryophyta</taxon>
        <taxon>Tracheophyta</taxon>
        <taxon>Spermatophyta</taxon>
        <taxon>Magnoliopsida</taxon>
        <taxon>Liliopsida</taxon>
        <taxon>Poales</taxon>
        <taxon>Poaceae</taxon>
        <taxon>PACMAD clade</taxon>
        <taxon>Panicoideae</taxon>
        <taxon>Andropogonodae</taxon>
        <taxon>Andropogoneae</taxon>
        <taxon>Sorghinae</taxon>
        <taxon>Sorghum</taxon>
    </lineage>
</organism>
<dbReference type="Pfam" id="PF14215">
    <property type="entry name" value="bHLH-MYC_N"/>
    <property type="match status" value="1"/>
</dbReference>
<dbReference type="InterPro" id="IPR025610">
    <property type="entry name" value="MYC/MYB_N"/>
</dbReference>
<evidence type="ECO:0000256" key="1">
    <source>
        <dbReference type="ARBA" id="ARBA00004123"/>
    </source>
</evidence>